<organism evidence="2 3">
    <name type="scientific">Microthyrium microscopicum</name>
    <dbReference type="NCBI Taxonomy" id="703497"/>
    <lineage>
        <taxon>Eukaryota</taxon>
        <taxon>Fungi</taxon>
        <taxon>Dikarya</taxon>
        <taxon>Ascomycota</taxon>
        <taxon>Pezizomycotina</taxon>
        <taxon>Dothideomycetes</taxon>
        <taxon>Dothideomycetes incertae sedis</taxon>
        <taxon>Microthyriales</taxon>
        <taxon>Microthyriaceae</taxon>
        <taxon>Microthyrium</taxon>
    </lineage>
</organism>
<evidence type="ECO:0000256" key="1">
    <source>
        <dbReference type="ARBA" id="ARBA00023002"/>
    </source>
</evidence>
<dbReference type="EMBL" id="MU004237">
    <property type="protein sequence ID" value="KAF2667392.1"/>
    <property type="molecule type" value="Genomic_DNA"/>
</dbReference>
<dbReference type="Proteomes" id="UP000799302">
    <property type="component" value="Unassembled WGS sequence"/>
</dbReference>
<dbReference type="InterPro" id="IPR002347">
    <property type="entry name" value="SDR_fam"/>
</dbReference>
<evidence type="ECO:0000313" key="3">
    <source>
        <dbReference type="Proteomes" id="UP000799302"/>
    </source>
</evidence>
<gene>
    <name evidence="2" type="ORF">BT63DRAFT_291122</name>
</gene>
<dbReference type="PANTHER" id="PTHR43157">
    <property type="entry name" value="PHOSPHATIDYLINOSITOL-GLYCAN BIOSYNTHESIS CLASS F PROTEIN-RELATED"/>
    <property type="match status" value="1"/>
</dbReference>
<dbReference type="InterPro" id="IPR036291">
    <property type="entry name" value="NAD(P)-bd_dom_sf"/>
</dbReference>
<proteinExistence type="predicted"/>
<dbReference type="PANTHER" id="PTHR43157:SF31">
    <property type="entry name" value="PHOSPHATIDYLINOSITOL-GLYCAN BIOSYNTHESIS CLASS F PROTEIN"/>
    <property type="match status" value="1"/>
</dbReference>
<keyword evidence="1" id="KW-0560">Oxidoreductase</keyword>
<accession>A0A6A6U5G9</accession>
<evidence type="ECO:0000313" key="2">
    <source>
        <dbReference type="EMBL" id="KAF2667392.1"/>
    </source>
</evidence>
<dbReference type="AlphaFoldDB" id="A0A6A6U5G9"/>
<dbReference type="OrthoDB" id="542013at2759"/>
<dbReference type="Pfam" id="PF00106">
    <property type="entry name" value="adh_short"/>
    <property type="match status" value="1"/>
</dbReference>
<dbReference type="SUPFAM" id="SSF51735">
    <property type="entry name" value="NAD(P)-binding Rossmann-fold domains"/>
    <property type="match status" value="1"/>
</dbReference>
<dbReference type="Gene3D" id="3.40.50.720">
    <property type="entry name" value="NAD(P)-binding Rossmann-like Domain"/>
    <property type="match status" value="1"/>
</dbReference>
<sequence>MSVPANINDIPYDAPLSIPRASRSFILTQNRKGADRTHITLPPVDLRNKWILISGSNNGIGREAAIQFAAWGANLVLAARKPPPTETSPEQVVDECLAAARKAGHEDVSVEWWEVDYTKLSSVEELAQRWLDTGRALDVLCNNAGIGSSPGGGSVWKTEDGFEIIHQVNLLAHVLLTLRLLPSLAKAAEPRVVCTTSCFHFLGTFDLRNTNGELGKTGSEGVNYYQNNKLWFQVWLTELQRRLLLSKEYQHITVNGVHPGYVNSGIWNLNTVGGWFTRIKTWVVKMMAYYFGINEQQGSLAILHGATGLKSGPDPELQGVGEKGGLGGGRYFSRTTELEAMPHARDPDCRQRVWRKVNDELKLEDKGLLNVLGLKYEERSKL</sequence>
<dbReference type="GO" id="GO:0016491">
    <property type="term" value="F:oxidoreductase activity"/>
    <property type="evidence" value="ECO:0007669"/>
    <property type="project" value="UniProtKB-KW"/>
</dbReference>
<name>A0A6A6U5G9_9PEZI</name>
<dbReference type="PRINTS" id="PR00081">
    <property type="entry name" value="GDHRDH"/>
</dbReference>
<reference evidence="2" key="1">
    <citation type="journal article" date="2020" name="Stud. Mycol.">
        <title>101 Dothideomycetes genomes: a test case for predicting lifestyles and emergence of pathogens.</title>
        <authorList>
            <person name="Haridas S."/>
            <person name="Albert R."/>
            <person name="Binder M."/>
            <person name="Bloem J."/>
            <person name="Labutti K."/>
            <person name="Salamov A."/>
            <person name="Andreopoulos B."/>
            <person name="Baker S."/>
            <person name="Barry K."/>
            <person name="Bills G."/>
            <person name="Bluhm B."/>
            <person name="Cannon C."/>
            <person name="Castanera R."/>
            <person name="Culley D."/>
            <person name="Daum C."/>
            <person name="Ezra D."/>
            <person name="Gonzalez J."/>
            <person name="Henrissat B."/>
            <person name="Kuo A."/>
            <person name="Liang C."/>
            <person name="Lipzen A."/>
            <person name="Lutzoni F."/>
            <person name="Magnuson J."/>
            <person name="Mondo S."/>
            <person name="Nolan M."/>
            <person name="Ohm R."/>
            <person name="Pangilinan J."/>
            <person name="Park H.-J."/>
            <person name="Ramirez L."/>
            <person name="Alfaro M."/>
            <person name="Sun H."/>
            <person name="Tritt A."/>
            <person name="Yoshinaga Y."/>
            <person name="Zwiers L.-H."/>
            <person name="Turgeon B."/>
            <person name="Goodwin S."/>
            <person name="Spatafora J."/>
            <person name="Crous P."/>
            <person name="Grigoriev I."/>
        </authorList>
    </citation>
    <scope>NUCLEOTIDE SEQUENCE</scope>
    <source>
        <strain evidence="2">CBS 115976</strain>
    </source>
</reference>
<keyword evidence="3" id="KW-1185">Reference proteome</keyword>
<protein>
    <submittedName>
        <fullName evidence="2">NAD(P)-binding protein</fullName>
    </submittedName>
</protein>